<keyword evidence="1" id="KW-0547">Nucleotide-binding</keyword>
<feature type="active site" description="Tele-AMP-histidine intermediate" evidence="2">
    <location>
        <position position="116"/>
    </location>
</feature>
<keyword evidence="7" id="KW-1185">Reference proteome</keyword>
<organism evidence="6 7">
    <name type="scientific">Nakamurella antarctica</name>
    <dbReference type="NCBI Taxonomy" id="1902245"/>
    <lineage>
        <taxon>Bacteria</taxon>
        <taxon>Bacillati</taxon>
        <taxon>Actinomycetota</taxon>
        <taxon>Actinomycetes</taxon>
        <taxon>Nakamurellales</taxon>
        <taxon>Nakamurellaceae</taxon>
        <taxon>Nakamurella</taxon>
    </lineage>
</organism>
<dbReference type="GO" id="GO:0000166">
    <property type="term" value="F:nucleotide binding"/>
    <property type="evidence" value="ECO:0007669"/>
    <property type="project" value="UniProtKB-KW"/>
</dbReference>
<reference evidence="6 7" key="2">
    <citation type="submission" date="2018-12" db="EMBL/GenBank/DDBJ databases">
        <title>Nakamurella antarcticus sp. nov., isolated from Antarctica South Shetland Islands soil.</title>
        <authorList>
            <person name="Peng F."/>
        </authorList>
    </citation>
    <scope>NUCLEOTIDE SEQUENCE [LARGE SCALE GENOMIC DNA]</scope>
    <source>
        <strain evidence="6 7">S14-144</strain>
    </source>
</reference>
<dbReference type="SUPFAM" id="SSF54197">
    <property type="entry name" value="HIT-like"/>
    <property type="match status" value="1"/>
</dbReference>
<dbReference type="PROSITE" id="PS51084">
    <property type="entry name" value="HIT_2"/>
    <property type="match status" value="1"/>
</dbReference>
<dbReference type="InterPro" id="IPR011146">
    <property type="entry name" value="HIT-like"/>
</dbReference>
<dbReference type="CDD" id="cd01275">
    <property type="entry name" value="FHIT"/>
    <property type="match status" value="1"/>
</dbReference>
<dbReference type="InterPro" id="IPR036265">
    <property type="entry name" value="HIT-like_sf"/>
</dbReference>
<dbReference type="PANTHER" id="PTHR42997">
    <property type="entry name" value="HIT FAMILY HYDROLASE"/>
    <property type="match status" value="1"/>
</dbReference>
<dbReference type="GO" id="GO:0003824">
    <property type="term" value="F:catalytic activity"/>
    <property type="evidence" value="ECO:0007669"/>
    <property type="project" value="InterPro"/>
</dbReference>
<evidence type="ECO:0000256" key="2">
    <source>
        <dbReference type="PIRSR" id="PIRSR639383-1"/>
    </source>
</evidence>
<evidence type="ECO:0000256" key="1">
    <source>
        <dbReference type="ARBA" id="ARBA00022741"/>
    </source>
</evidence>
<proteinExistence type="predicted"/>
<feature type="binding site" evidence="3">
    <location>
        <position position="118"/>
    </location>
    <ligand>
        <name>substrate</name>
    </ligand>
</feature>
<protein>
    <submittedName>
        <fullName evidence="6">HIT domain-containing protein</fullName>
    </submittedName>
</protein>
<name>A0A3G8ZQB6_9ACTN</name>
<evidence type="ECO:0000256" key="4">
    <source>
        <dbReference type="PROSITE-ProRule" id="PRU00464"/>
    </source>
</evidence>
<dbReference type="KEGG" id="nak:EH165_05725"/>
<dbReference type="Gene3D" id="3.30.428.10">
    <property type="entry name" value="HIT-like"/>
    <property type="match status" value="1"/>
</dbReference>
<reference evidence="6 7" key="1">
    <citation type="submission" date="2018-11" db="EMBL/GenBank/DDBJ databases">
        <authorList>
            <person name="Da X."/>
        </authorList>
    </citation>
    <scope>NUCLEOTIDE SEQUENCE [LARGE SCALE GENOMIC DNA]</scope>
    <source>
        <strain evidence="6 7">S14-144</strain>
    </source>
</reference>
<feature type="binding site" evidence="3">
    <location>
        <position position="46"/>
    </location>
    <ligand>
        <name>substrate</name>
    </ligand>
</feature>
<dbReference type="Pfam" id="PF01230">
    <property type="entry name" value="HIT"/>
    <property type="match status" value="1"/>
</dbReference>
<feature type="domain" description="HIT" evidence="5">
    <location>
        <begin position="19"/>
        <end position="129"/>
    </location>
</feature>
<dbReference type="EMBL" id="CP034170">
    <property type="protein sequence ID" value="AZI59429.1"/>
    <property type="molecule type" value="Genomic_DNA"/>
</dbReference>
<dbReference type="OrthoDB" id="9784774at2"/>
<dbReference type="AlphaFoldDB" id="A0A3G8ZQB6"/>
<dbReference type="InterPro" id="IPR039383">
    <property type="entry name" value="FHIT"/>
</dbReference>
<evidence type="ECO:0000259" key="5">
    <source>
        <dbReference type="PROSITE" id="PS51084"/>
    </source>
</evidence>
<gene>
    <name evidence="6" type="ORF">EH165_05725</name>
</gene>
<dbReference type="InterPro" id="IPR052908">
    <property type="entry name" value="AP-4-A_phosphorylase"/>
</dbReference>
<sequence>MAYIQGASKPADDGDDECPFCRIPKSGDDAAALILARGTRVYAVLNLYPYNPGHLMVVPYRHVADYSDLTDEETHELAAFTQKAMRVVRSVSATHGFNIGMNQGSVAGAGIAAHLHQHVVPRWAGDANFMPVLAQTKVLPELLGQTQAMISAAWN</sequence>
<dbReference type="PANTHER" id="PTHR42997:SF1">
    <property type="entry name" value="AP-4-A PHOSPHORYLASE"/>
    <property type="match status" value="1"/>
</dbReference>
<accession>A0A3G8ZQB6</accession>
<evidence type="ECO:0000256" key="3">
    <source>
        <dbReference type="PIRSR" id="PIRSR639383-2"/>
    </source>
</evidence>
<evidence type="ECO:0000313" key="6">
    <source>
        <dbReference type="EMBL" id="AZI59429.1"/>
    </source>
</evidence>
<feature type="short sequence motif" description="Histidine triad motif" evidence="4">
    <location>
        <begin position="114"/>
        <end position="118"/>
    </location>
</feature>
<evidence type="ECO:0000313" key="7">
    <source>
        <dbReference type="Proteomes" id="UP000268084"/>
    </source>
</evidence>
<dbReference type="Proteomes" id="UP000268084">
    <property type="component" value="Chromosome"/>
</dbReference>